<dbReference type="Pfam" id="PF00180">
    <property type="entry name" value="Iso_dh"/>
    <property type="match status" value="1"/>
</dbReference>
<dbReference type="SUPFAM" id="SSF53659">
    <property type="entry name" value="Isocitrate/Isopropylmalate dehydrogenase-like"/>
    <property type="match status" value="1"/>
</dbReference>
<evidence type="ECO:0000256" key="8">
    <source>
        <dbReference type="ARBA" id="ARBA00022857"/>
    </source>
</evidence>
<feature type="binding site" evidence="13">
    <location>
        <position position="107"/>
    </location>
    <ligand>
        <name>NADP(+)</name>
        <dbReference type="ChEBI" id="CHEBI:58349"/>
    </ligand>
</feature>
<evidence type="ECO:0000256" key="14">
    <source>
        <dbReference type="PIRSR" id="PIRSR604439-3"/>
    </source>
</evidence>
<reference evidence="19 20" key="1">
    <citation type="submission" date="2018-09" db="EMBL/GenBank/DDBJ databases">
        <title>Draft genome of Simplicispira sp. NY-02.</title>
        <authorList>
            <person name="Im W.T."/>
        </authorList>
    </citation>
    <scope>NUCLEOTIDE SEQUENCE [LARGE SCALE GENOMIC DNA]</scope>
    <source>
        <strain evidence="19 20">NY-02</strain>
    </source>
</reference>
<dbReference type="GO" id="GO:0000287">
    <property type="term" value="F:magnesium ion binding"/>
    <property type="evidence" value="ECO:0007669"/>
    <property type="project" value="InterPro"/>
</dbReference>
<feature type="binding site" evidence="12">
    <location>
        <position position="122"/>
    </location>
    <ligand>
        <name>D-threo-isocitrate</name>
        <dbReference type="ChEBI" id="CHEBI:15562"/>
    </ligand>
</feature>
<keyword evidence="7 14" id="KW-0460">Magnesium</keyword>
<comment type="cofactor">
    <cofactor evidence="14">
        <name>Mg(2+)</name>
        <dbReference type="ChEBI" id="CHEBI:18420"/>
    </cofactor>
    <cofactor evidence="14">
        <name>Mn(2+)</name>
        <dbReference type="ChEBI" id="CHEBI:29035"/>
    </cofactor>
    <text evidence="14">Binds 1 Mg(2+) or Mn(2+) ion per subunit.</text>
</comment>
<evidence type="ECO:0000256" key="16">
    <source>
        <dbReference type="PIRSR" id="PIRSR604439-5"/>
    </source>
</evidence>
<dbReference type="Proteomes" id="UP000266302">
    <property type="component" value="Unassembled WGS sequence"/>
</dbReference>
<evidence type="ECO:0000256" key="12">
    <source>
        <dbReference type="PIRSR" id="PIRSR604439-1"/>
    </source>
</evidence>
<dbReference type="PROSITE" id="PS00470">
    <property type="entry name" value="IDH_IMDH"/>
    <property type="match status" value="1"/>
</dbReference>
<feature type="binding site" evidence="14">
    <location>
        <position position="310"/>
    </location>
    <ligand>
        <name>Mg(2+)</name>
        <dbReference type="ChEBI" id="CHEBI:18420"/>
    </ligand>
</feature>
<dbReference type="GO" id="GO:0006099">
    <property type="term" value="P:tricarboxylic acid cycle"/>
    <property type="evidence" value="ECO:0007669"/>
    <property type="project" value="UniProtKB-UniRule"/>
</dbReference>
<feature type="site" description="Critical for catalysis" evidence="15">
    <location>
        <position position="163"/>
    </location>
</feature>
<dbReference type="RefSeq" id="WP_119107789.1">
    <property type="nucleotide sequence ID" value="NZ_QXJC01000001.1"/>
</dbReference>
<dbReference type="InterPro" id="IPR024084">
    <property type="entry name" value="IsoPropMal-DH-like_dom"/>
</dbReference>
<evidence type="ECO:0000256" key="13">
    <source>
        <dbReference type="PIRSR" id="PIRSR604439-2"/>
    </source>
</evidence>
<keyword evidence="9" id="KW-0560">Oxidoreductase</keyword>
<evidence type="ECO:0000256" key="7">
    <source>
        <dbReference type="ARBA" id="ARBA00022842"/>
    </source>
</evidence>
<feature type="site" description="Critical for catalysis" evidence="15">
    <location>
        <position position="233"/>
    </location>
</feature>
<organism evidence="19 20">
    <name type="scientific">Simplicispira hankyongi</name>
    <dbReference type="NCBI Taxonomy" id="2315688"/>
    <lineage>
        <taxon>Bacteria</taxon>
        <taxon>Pseudomonadati</taxon>
        <taxon>Pseudomonadota</taxon>
        <taxon>Betaproteobacteria</taxon>
        <taxon>Burkholderiales</taxon>
        <taxon>Comamonadaceae</taxon>
        <taxon>Simplicispira</taxon>
    </lineage>
</organism>
<keyword evidence="8 13" id="KW-0521">NADP</keyword>
<dbReference type="EMBL" id="QXJC01000001">
    <property type="protein sequence ID" value="RID99339.1"/>
    <property type="molecule type" value="Genomic_DNA"/>
</dbReference>
<feature type="binding site" evidence="12">
    <location>
        <position position="116"/>
    </location>
    <ligand>
        <name>D-threo-isocitrate</name>
        <dbReference type="ChEBI" id="CHEBI:15562"/>
    </ligand>
</feature>
<evidence type="ECO:0000256" key="17">
    <source>
        <dbReference type="RuleBase" id="RU004446"/>
    </source>
</evidence>
<evidence type="ECO:0000256" key="2">
    <source>
        <dbReference type="ARBA" id="ARBA00007769"/>
    </source>
</evidence>
<comment type="catalytic activity">
    <reaction evidence="11">
        <text>D-threo-isocitrate + NADP(+) = 2-oxoglutarate + CO2 + NADPH</text>
        <dbReference type="Rhea" id="RHEA:19629"/>
        <dbReference type="ChEBI" id="CHEBI:15562"/>
        <dbReference type="ChEBI" id="CHEBI:16526"/>
        <dbReference type="ChEBI" id="CHEBI:16810"/>
        <dbReference type="ChEBI" id="CHEBI:57783"/>
        <dbReference type="ChEBI" id="CHEBI:58349"/>
        <dbReference type="EC" id="1.1.1.42"/>
    </reaction>
</comment>
<keyword evidence="20" id="KW-1185">Reference proteome</keyword>
<comment type="subunit">
    <text evidence="3">Homodimer.</text>
</comment>
<evidence type="ECO:0000256" key="15">
    <source>
        <dbReference type="PIRSR" id="PIRSR604439-4"/>
    </source>
</evidence>
<keyword evidence="4 17" id="KW-0329">Glyoxylate bypass</keyword>
<feature type="modified residue" description="N6-acetyllysine" evidence="16">
    <location>
        <position position="145"/>
    </location>
</feature>
<dbReference type="InterPro" id="IPR019818">
    <property type="entry name" value="IsoCit/isopropylmalate_DH_CS"/>
</dbReference>
<dbReference type="GO" id="GO:0051287">
    <property type="term" value="F:NAD binding"/>
    <property type="evidence" value="ECO:0007669"/>
    <property type="project" value="InterPro"/>
</dbReference>
<evidence type="ECO:0000313" key="19">
    <source>
        <dbReference type="EMBL" id="RID99339.1"/>
    </source>
</evidence>
<dbReference type="PANTHER" id="PTHR43504">
    <property type="entry name" value="ISOCITRATE DEHYDROGENASE [NADP]"/>
    <property type="match status" value="1"/>
</dbReference>
<proteinExistence type="inferred from homology"/>
<feature type="binding site" evidence="12">
    <location>
        <position position="132"/>
    </location>
    <ligand>
        <name>D-threo-isocitrate</name>
        <dbReference type="ChEBI" id="CHEBI:15562"/>
    </ligand>
</feature>
<dbReference type="AlphaFoldDB" id="A0A398C9A0"/>
<evidence type="ECO:0000256" key="11">
    <source>
        <dbReference type="ARBA" id="ARBA00023554"/>
    </source>
</evidence>
<dbReference type="SMART" id="SM01329">
    <property type="entry name" value="Iso_dh"/>
    <property type="match status" value="1"/>
</dbReference>
<dbReference type="NCBIfam" id="TIGR00183">
    <property type="entry name" value="prok_nadp_idh"/>
    <property type="match status" value="1"/>
</dbReference>
<keyword evidence="10 14" id="KW-0464">Manganese</keyword>
<dbReference type="GO" id="GO:0006097">
    <property type="term" value="P:glyoxylate cycle"/>
    <property type="evidence" value="ECO:0007669"/>
    <property type="project" value="UniProtKB-KW"/>
</dbReference>
<name>A0A398C9A0_9BURK</name>
<gene>
    <name evidence="19" type="ORF">D3F03_02595</name>
</gene>
<feature type="binding site" evidence="12">
    <location>
        <position position="156"/>
    </location>
    <ligand>
        <name>D-threo-isocitrate</name>
        <dbReference type="ChEBI" id="CHEBI:15562"/>
    </ligand>
</feature>
<evidence type="ECO:0000256" key="6">
    <source>
        <dbReference type="ARBA" id="ARBA00022723"/>
    </source>
</evidence>
<evidence type="ECO:0000256" key="9">
    <source>
        <dbReference type="ARBA" id="ARBA00023002"/>
    </source>
</evidence>
<dbReference type="OrthoDB" id="9806254at2"/>
<feature type="modified residue" description="N6-succinyllysine" evidence="16">
    <location>
        <position position="103"/>
    </location>
</feature>
<evidence type="ECO:0000256" key="5">
    <source>
        <dbReference type="ARBA" id="ARBA00022532"/>
    </source>
</evidence>
<feature type="modified residue" description="Phosphoserine" evidence="16">
    <location>
        <position position="116"/>
    </location>
</feature>
<dbReference type="InterPro" id="IPR004439">
    <property type="entry name" value="Isocitrate_DH_NADP_dimer_prok"/>
</dbReference>
<evidence type="ECO:0000256" key="4">
    <source>
        <dbReference type="ARBA" id="ARBA00022435"/>
    </source>
</evidence>
<sequence>MTTYQHIKVPAEGQKITVNADMSLNVPDQPIIPFIEGDGTGADITPVMIKVVDAAVAKAYGGKKKIHWMEVFAGEKSTKIYGPDVWLPEETLAAIKDYVVSIKGPLTTPVGGGIRSLNVALRQELDLYVCLRPIQYFDGVPSPVKEPQKTNMVIFRENSEDIYAGIEFEAESDKAKRLIKILQDDFGVTKIRFPATSGIGIKPVSREGTERLVRKAIQYAIDNDKPSVTIVHKGNIMKFTEGGFRDWSYGLAAKEFGAELIDGGPWMKFKNPKTGKEITVKDSIADAFLQQILLRPAEYSVIATLNLNGDYVSDALAAQVGGIGIAPGANLSDTIAMFEATHGTAPKYAGKDYVNPGSEILSAEMMLRHMGWVEAADLIISSMKKSIASKKVTYDFARLMDGATQVSCSGFGQVMIDNM</sequence>
<evidence type="ECO:0000313" key="20">
    <source>
        <dbReference type="Proteomes" id="UP000266302"/>
    </source>
</evidence>
<protein>
    <recommendedName>
        <fullName evidence="17">Isocitrate dehydrogenase [NADP]</fullName>
        <ecNumber evidence="17">1.1.1.42</ecNumber>
    </recommendedName>
</protein>
<feature type="domain" description="Isopropylmalate dehydrogenase-like" evidence="18">
    <location>
        <begin position="31"/>
        <end position="415"/>
    </location>
</feature>
<comment type="caution">
    <text evidence="19">The sequence shown here is derived from an EMBL/GenBank/DDBJ whole genome shotgun (WGS) entry which is preliminary data.</text>
</comment>
<accession>A0A398C9A0</accession>
<evidence type="ECO:0000259" key="18">
    <source>
        <dbReference type="SMART" id="SM01329"/>
    </source>
</evidence>
<dbReference type="PANTHER" id="PTHR43504:SF1">
    <property type="entry name" value="ISOCITRATE DEHYDROGENASE [NADP]"/>
    <property type="match status" value="1"/>
</dbReference>
<feature type="binding site" evidence="12">
    <location>
        <position position="118"/>
    </location>
    <ligand>
        <name>D-threo-isocitrate</name>
        <dbReference type="ChEBI" id="CHEBI:15562"/>
    </ligand>
</feature>
<keyword evidence="6 17" id="KW-0479">Metal-binding</keyword>
<comment type="cofactor">
    <cofactor evidence="1">
        <name>Mn(2+)</name>
        <dbReference type="ChEBI" id="CHEBI:29035"/>
    </cofactor>
</comment>
<feature type="binding site" evidence="13">
    <location>
        <begin position="342"/>
        <end position="348"/>
    </location>
    <ligand>
        <name>NADP(+)</name>
        <dbReference type="ChEBI" id="CHEBI:58349"/>
    </ligand>
</feature>
<evidence type="ECO:0000256" key="10">
    <source>
        <dbReference type="ARBA" id="ARBA00023211"/>
    </source>
</evidence>
<dbReference type="GO" id="GO:0004450">
    <property type="term" value="F:isocitrate dehydrogenase (NADP+) activity"/>
    <property type="evidence" value="ECO:0007669"/>
    <property type="project" value="UniProtKB-UniRule"/>
</dbReference>
<feature type="binding site" evidence="13">
    <location>
        <position position="394"/>
    </location>
    <ligand>
        <name>NADP(+)</name>
        <dbReference type="ChEBI" id="CHEBI:58349"/>
    </ligand>
</feature>
<evidence type="ECO:0000256" key="1">
    <source>
        <dbReference type="ARBA" id="ARBA00001936"/>
    </source>
</evidence>
<dbReference type="EC" id="1.1.1.42" evidence="17"/>
<feature type="binding site" evidence="13">
    <location>
        <position position="398"/>
    </location>
    <ligand>
        <name>NADP(+)</name>
        <dbReference type="ChEBI" id="CHEBI:58349"/>
    </ligand>
</feature>
<dbReference type="NCBIfam" id="NF005425">
    <property type="entry name" value="PRK07006.1"/>
    <property type="match status" value="1"/>
</dbReference>
<comment type="similarity">
    <text evidence="2">Belongs to the isocitrate and isopropylmalate dehydrogenases family.</text>
</comment>
<evidence type="ECO:0000256" key="3">
    <source>
        <dbReference type="ARBA" id="ARBA00011738"/>
    </source>
</evidence>
<keyword evidence="5 17" id="KW-0816">Tricarboxylic acid cycle</keyword>
<dbReference type="Gene3D" id="3.40.718.10">
    <property type="entry name" value="Isopropylmalate Dehydrogenase"/>
    <property type="match status" value="1"/>
</dbReference>
<feature type="binding site" evidence="13">
    <location>
        <position position="355"/>
    </location>
    <ligand>
        <name>NADP(+)</name>
        <dbReference type="ChEBI" id="CHEBI:58349"/>
    </ligand>
</feature>